<feature type="signal peptide" evidence="1">
    <location>
        <begin position="1"/>
        <end position="20"/>
    </location>
</feature>
<reference evidence="2 3" key="2">
    <citation type="journal article" date="2021" name="Curr. Genet.">
        <title>Genetic response to nitrogen starvation in the aggressive Eucalyptus foliar pathogen Teratosphaeria destructans.</title>
        <authorList>
            <person name="Havenga M."/>
            <person name="Wingfield B.D."/>
            <person name="Wingfield M.J."/>
            <person name="Dreyer L.L."/>
            <person name="Roets F."/>
            <person name="Aylward J."/>
        </authorList>
    </citation>
    <scope>NUCLEOTIDE SEQUENCE [LARGE SCALE GENOMIC DNA]</scope>
    <source>
        <strain evidence="2">CMW44962</strain>
    </source>
</reference>
<dbReference type="AlphaFoldDB" id="A0A9W7W2I0"/>
<name>A0A9W7W2I0_9PEZI</name>
<organism evidence="2 3">
    <name type="scientific">Teratosphaeria destructans</name>
    <dbReference type="NCBI Taxonomy" id="418781"/>
    <lineage>
        <taxon>Eukaryota</taxon>
        <taxon>Fungi</taxon>
        <taxon>Dikarya</taxon>
        <taxon>Ascomycota</taxon>
        <taxon>Pezizomycotina</taxon>
        <taxon>Dothideomycetes</taxon>
        <taxon>Dothideomycetidae</taxon>
        <taxon>Mycosphaerellales</taxon>
        <taxon>Teratosphaeriaceae</taxon>
        <taxon>Teratosphaeria</taxon>
    </lineage>
</organism>
<gene>
    <name evidence="2" type="ORF">Tdes44962_MAKER09668</name>
</gene>
<reference evidence="2 3" key="1">
    <citation type="journal article" date="2018" name="IMA Fungus">
        <title>IMA Genome-F 10: Nine draft genome sequences of Claviceps purpurea s.lat., including C. arundinis, C. humidiphila, and C. cf. spartinae, pseudomolecules for the pitch canker pathogen Fusarium circinatum, draft genome of Davidsoniella eucalypti, Grosmannia galeiformis, Quambalaria eucalypti, and Teratosphaeria destructans.</title>
        <authorList>
            <person name="Wingfield B.D."/>
            <person name="Liu M."/>
            <person name="Nguyen H.D."/>
            <person name="Lane F.A."/>
            <person name="Morgan S.W."/>
            <person name="De Vos L."/>
            <person name="Wilken P.M."/>
            <person name="Duong T.A."/>
            <person name="Aylward J."/>
            <person name="Coetzee M.P."/>
            <person name="Dadej K."/>
            <person name="De Beer Z.W."/>
            <person name="Findlay W."/>
            <person name="Havenga M."/>
            <person name="Kolarik M."/>
            <person name="Menzies J.G."/>
            <person name="Naidoo K."/>
            <person name="Pochopski O."/>
            <person name="Shoukouhi P."/>
            <person name="Santana Q.C."/>
            <person name="Seifert K.A."/>
            <person name="Soal N."/>
            <person name="Steenkamp E.T."/>
            <person name="Tatham C.T."/>
            <person name="van der Nest M.A."/>
            <person name="Wingfield M.J."/>
        </authorList>
    </citation>
    <scope>NUCLEOTIDE SEQUENCE [LARGE SCALE GENOMIC DNA]</scope>
    <source>
        <strain evidence="2">CMW44962</strain>
    </source>
</reference>
<keyword evidence="3" id="KW-1185">Reference proteome</keyword>
<keyword evidence="1" id="KW-0732">Signal</keyword>
<sequence>MRIFRESALLLLTLTTTASAQWYHFCICMSEHDGRGDIEGAGVPMDDQTIAVCHGLYGPNAFSEFLKYCVQPSDQDPMWPGTFRSECQLVGAKSSHCTNDVTQT</sequence>
<feature type="chain" id="PRO_5040942821" evidence="1">
    <location>
        <begin position="21"/>
        <end position="104"/>
    </location>
</feature>
<evidence type="ECO:0000256" key="1">
    <source>
        <dbReference type="SAM" id="SignalP"/>
    </source>
</evidence>
<proteinExistence type="predicted"/>
<evidence type="ECO:0000313" key="2">
    <source>
        <dbReference type="EMBL" id="KAH9827721.1"/>
    </source>
</evidence>
<protein>
    <submittedName>
        <fullName evidence="2">Uncharacterized protein</fullName>
    </submittedName>
</protein>
<dbReference type="Proteomes" id="UP001138500">
    <property type="component" value="Unassembled WGS sequence"/>
</dbReference>
<accession>A0A9W7W2I0</accession>
<evidence type="ECO:0000313" key="3">
    <source>
        <dbReference type="Proteomes" id="UP001138500"/>
    </source>
</evidence>
<comment type="caution">
    <text evidence="2">The sequence shown here is derived from an EMBL/GenBank/DDBJ whole genome shotgun (WGS) entry which is preliminary data.</text>
</comment>
<dbReference type="EMBL" id="RIBY02001865">
    <property type="protein sequence ID" value="KAH9827721.1"/>
    <property type="molecule type" value="Genomic_DNA"/>
</dbReference>